<protein>
    <submittedName>
        <fullName evidence="1">Uncharacterized protein</fullName>
    </submittedName>
</protein>
<dbReference type="EMBL" id="MU032345">
    <property type="protein sequence ID" value="KAF3768204.1"/>
    <property type="molecule type" value="Genomic_DNA"/>
</dbReference>
<accession>A0A9P4Y763</accession>
<dbReference type="RefSeq" id="XP_040779165.1">
    <property type="nucleotide sequence ID" value="XM_040920130.1"/>
</dbReference>
<name>A0A9P4Y763_CRYP1</name>
<reference evidence="1" key="1">
    <citation type="journal article" date="2020" name="Phytopathology">
        <title>Genome sequence of the chestnut blight fungus Cryphonectria parasitica EP155: A fundamental resource for an archetypical invasive plant pathogen.</title>
        <authorList>
            <person name="Crouch J.A."/>
            <person name="Dawe A."/>
            <person name="Aerts A."/>
            <person name="Barry K."/>
            <person name="Churchill A.C.L."/>
            <person name="Grimwood J."/>
            <person name="Hillman B."/>
            <person name="Milgroom M.G."/>
            <person name="Pangilinan J."/>
            <person name="Smith M."/>
            <person name="Salamov A."/>
            <person name="Schmutz J."/>
            <person name="Yadav J."/>
            <person name="Grigoriev I.V."/>
            <person name="Nuss D."/>
        </authorList>
    </citation>
    <scope>NUCLEOTIDE SEQUENCE</scope>
    <source>
        <strain evidence="1">EP155</strain>
    </source>
</reference>
<sequence>MASPPQAQPAEDVPAPKRREIPCRGCLLDQLENMLDQSKSFVCADQPKPKPKRGKKSLATACTRCARKKTGCIPVDATTPYLEEWLRAEGEGDSADESDCFTKGLRLLRYLRQQSDHTRRLYQAVLESISMDSMELKSTVDMLEARFEAQIAPLATYKQELSSKHPLSPEYTGKEGKDLSDELRKTKDFAQMLAKVQEQCNEAKRDVGRKKRLLEDFLYTSPSFR</sequence>
<evidence type="ECO:0000313" key="2">
    <source>
        <dbReference type="Proteomes" id="UP000803844"/>
    </source>
</evidence>
<dbReference type="Proteomes" id="UP000803844">
    <property type="component" value="Unassembled WGS sequence"/>
</dbReference>
<organism evidence="1 2">
    <name type="scientific">Cryphonectria parasitica (strain ATCC 38755 / EP155)</name>
    <dbReference type="NCBI Taxonomy" id="660469"/>
    <lineage>
        <taxon>Eukaryota</taxon>
        <taxon>Fungi</taxon>
        <taxon>Dikarya</taxon>
        <taxon>Ascomycota</taxon>
        <taxon>Pezizomycotina</taxon>
        <taxon>Sordariomycetes</taxon>
        <taxon>Sordariomycetidae</taxon>
        <taxon>Diaporthales</taxon>
        <taxon>Cryphonectriaceae</taxon>
        <taxon>Cryphonectria-Endothia species complex</taxon>
        <taxon>Cryphonectria</taxon>
    </lineage>
</organism>
<comment type="caution">
    <text evidence="1">The sequence shown here is derived from an EMBL/GenBank/DDBJ whole genome shotgun (WGS) entry which is preliminary data.</text>
</comment>
<dbReference type="GeneID" id="63837259"/>
<keyword evidence="2" id="KW-1185">Reference proteome</keyword>
<gene>
    <name evidence="1" type="ORF">M406DRAFT_326805</name>
</gene>
<proteinExistence type="predicted"/>
<dbReference type="AlphaFoldDB" id="A0A9P4Y763"/>
<evidence type="ECO:0000313" key="1">
    <source>
        <dbReference type="EMBL" id="KAF3768204.1"/>
    </source>
</evidence>